<dbReference type="Gene3D" id="3.40.50.150">
    <property type="entry name" value="Vaccinia Virus protein VP39"/>
    <property type="match status" value="1"/>
</dbReference>
<dbReference type="CDD" id="cd02440">
    <property type="entry name" value="AdoMet_MTases"/>
    <property type="match status" value="1"/>
</dbReference>
<keyword evidence="2" id="KW-0808">Transferase</keyword>
<dbReference type="GO" id="GO:0032259">
    <property type="term" value="P:methylation"/>
    <property type="evidence" value="ECO:0007669"/>
    <property type="project" value="UniProtKB-KW"/>
</dbReference>
<dbReference type="Proteomes" id="UP001597102">
    <property type="component" value="Unassembled WGS sequence"/>
</dbReference>
<dbReference type="PANTHER" id="PTHR43861:SF1">
    <property type="entry name" value="TRANS-ACONITATE 2-METHYLTRANSFERASE"/>
    <property type="match status" value="1"/>
</dbReference>
<reference evidence="3" key="1">
    <citation type="journal article" date="2019" name="Int. J. Syst. Evol. Microbiol.">
        <title>The Global Catalogue of Microorganisms (GCM) 10K type strain sequencing project: providing services to taxonomists for standard genome sequencing and annotation.</title>
        <authorList>
            <consortium name="The Broad Institute Genomics Platform"/>
            <consortium name="The Broad Institute Genome Sequencing Center for Infectious Disease"/>
            <person name="Wu L."/>
            <person name="Ma J."/>
        </authorList>
    </citation>
    <scope>NUCLEOTIDE SEQUENCE [LARGE SCALE GENOMIC DNA]</scope>
    <source>
        <strain evidence="3">CCUG 61697</strain>
    </source>
</reference>
<dbReference type="RefSeq" id="WP_379084367.1">
    <property type="nucleotide sequence ID" value="NZ_JBHTJO010000001.1"/>
</dbReference>
<accession>A0ABW3J5R0</accession>
<organism evidence="2 3">
    <name type="scientific">Methyloligella solikamskensis</name>
    <dbReference type="NCBI Taxonomy" id="1177756"/>
    <lineage>
        <taxon>Bacteria</taxon>
        <taxon>Pseudomonadati</taxon>
        <taxon>Pseudomonadota</taxon>
        <taxon>Alphaproteobacteria</taxon>
        <taxon>Hyphomicrobiales</taxon>
        <taxon>Hyphomicrobiaceae</taxon>
        <taxon>Methyloligella</taxon>
    </lineage>
</organism>
<keyword evidence="3" id="KW-1185">Reference proteome</keyword>
<dbReference type="EMBL" id="JBHTJO010000001">
    <property type="protein sequence ID" value="MFD0985666.1"/>
    <property type="molecule type" value="Genomic_DNA"/>
</dbReference>
<name>A0ABW3J5R0_9HYPH</name>
<keyword evidence="2" id="KW-0489">Methyltransferase</keyword>
<dbReference type="InterPro" id="IPR029063">
    <property type="entry name" value="SAM-dependent_MTases_sf"/>
</dbReference>
<evidence type="ECO:0000313" key="2">
    <source>
        <dbReference type="EMBL" id="MFD0985666.1"/>
    </source>
</evidence>
<dbReference type="SUPFAM" id="SSF53335">
    <property type="entry name" value="S-adenosyl-L-methionine-dependent methyltransferases"/>
    <property type="match status" value="1"/>
</dbReference>
<comment type="caution">
    <text evidence="2">The sequence shown here is derived from an EMBL/GenBank/DDBJ whole genome shotgun (WGS) entry which is preliminary data.</text>
</comment>
<protein>
    <submittedName>
        <fullName evidence="2">Class I SAM-dependent methyltransferase</fullName>
        <ecNumber evidence="2">2.1.1.-</ecNumber>
    </submittedName>
</protein>
<gene>
    <name evidence="2" type="ORF">ACFQ2F_00970</name>
</gene>
<dbReference type="PANTHER" id="PTHR43861">
    <property type="entry name" value="TRANS-ACONITATE 2-METHYLTRANSFERASE-RELATED"/>
    <property type="match status" value="1"/>
</dbReference>
<dbReference type="Pfam" id="PF13847">
    <property type="entry name" value="Methyltransf_31"/>
    <property type="match status" value="1"/>
</dbReference>
<evidence type="ECO:0000313" key="3">
    <source>
        <dbReference type="Proteomes" id="UP001597102"/>
    </source>
</evidence>
<dbReference type="GO" id="GO:0008168">
    <property type="term" value="F:methyltransferase activity"/>
    <property type="evidence" value="ECO:0007669"/>
    <property type="project" value="UniProtKB-KW"/>
</dbReference>
<proteinExistence type="predicted"/>
<evidence type="ECO:0000259" key="1">
    <source>
        <dbReference type="Pfam" id="PF13847"/>
    </source>
</evidence>
<sequence>MASLADEKTSARVNPDGYVHSRDMAEYERLRKQAQMWESATRRVLQKAGLNPGMHCLDVGAGPGAVMQTMAQGVGPQGAVTGIEIDPGLVGMAREALRHRSGTTFDVVQGDINTFDGDLPGAPFDLTFCRCFLMHLPDPVAVLSKMRDWTKPGGVVIAQEFDFGSFSVERECSAMDAFSELFEGVFAAHGRRMRQGRQLPAQFAAAGLDDLAGLHSEVRYLPLSEMAGMLTGVYRSLFDAGVELGLTDEAKMAQFEADLQAASDEGRYFCLTPTLIAAWATVP</sequence>
<feature type="domain" description="Methyltransferase" evidence="1">
    <location>
        <begin position="51"/>
        <end position="168"/>
    </location>
</feature>
<dbReference type="EC" id="2.1.1.-" evidence="2"/>
<dbReference type="InterPro" id="IPR025714">
    <property type="entry name" value="Methyltranfer_dom"/>
</dbReference>